<organism evidence="3 4">
    <name type="scientific">Vreelandella nigrificans</name>
    <dbReference type="NCBI Taxonomy" id="2042704"/>
    <lineage>
        <taxon>Bacteria</taxon>
        <taxon>Pseudomonadati</taxon>
        <taxon>Pseudomonadota</taxon>
        <taxon>Gammaproteobacteria</taxon>
        <taxon>Oceanospirillales</taxon>
        <taxon>Halomonadaceae</taxon>
        <taxon>Vreelandella</taxon>
    </lineage>
</organism>
<comment type="caution">
    <text evidence="3">The sequence shown here is derived from an EMBL/GenBank/DDBJ whole genome shotgun (WGS) entry which is preliminary data.</text>
</comment>
<dbReference type="EMBL" id="NWUX01000022">
    <property type="protein sequence ID" value="PCF94220.1"/>
    <property type="molecule type" value="Genomic_DNA"/>
</dbReference>
<gene>
    <name evidence="3" type="ORF">CPA45_18350</name>
</gene>
<dbReference type="SUPFAM" id="SSF53850">
    <property type="entry name" value="Periplasmic binding protein-like II"/>
    <property type="match status" value="1"/>
</dbReference>
<dbReference type="GO" id="GO:0030975">
    <property type="term" value="F:thiamine binding"/>
    <property type="evidence" value="ECO:0007669"/>
    <property type="project" value="TreeGrafter"/>
</dbReference>
<protein>
    <submittedName>
        <fullName evidence="3">Iron ABC transporter substrate-binding protein</fullName>
    </submittedName>
</protein>
<sequence length="333" mass="36169">MRPVSTKLTFSVLLGAVSSIVYADSITVYSALEQDEINSYLQQLSVDHPDLEVNVLRLSTGDLAARLIAEAGRPQVDVIWGLALSNMIDPQILSQLAPYSPEGVDVLAAPYKDEEGRWFAATGYLGALCINEPMLERLGLPTPASWEDLADPVYKGEIVMPNPASSGTGYMQMVAIEQGMPDGWALIEQINGNVAQYTSSGSRPCQMARMGEYAIGASFAFVAMRSIAEGYPIKMVIPEDFAGYELEASAMLSTSSNPEAAQKFLDWTLSDSVADLYGDYKEIVTIPGATRPEGADEAGLPENVEDILFPMDFAQSASDRPSFLTEWQQRIGR</sequence>
<evidence type="ECO:0000256" key="1">
    <source>
        <dbReference type="ARBA" id="ARBA00022729"/>
    </source>
</evidence>
<dbReference type="AlphaFoldDB" id="A0A2A4HHF9"/>
<evidence type="ECO:0000313" key="3">
    <source>
        <dbReference type="EMBL" id="PCF94220.1"/>
    </source>
</evidence>
<dbReference type="PANTHER" id="PTHR30006">
    <property type="entry name" value="THIAMINE-BINDING PERIPLASMIC PROTEIN-RELATED"/>
    <property type="match status" value="1"/>
</dbReference>
<feature type="chain" id="PRO_5012743021" evidence="2">
    <location>
        <begin position="24"/>
        <end position="333"/>
    </location>
</feature>
<name>A0A2A4HHF9_9GAMM</name>
<proteinExistence type="predicted"/>
<dbReference type="Gene3D" id="3.40.190.10">
    <property type="entry name" value="Periplasmic binding protein-like II"/>
    <property type="match status" value="2"/>
</dbReference>
<dbReference type="PIRSF" id="PIRSF002825">
    <property type="entry name" value="CfbpA"/>
    <property type="match status" value="1"/>
</dbReference>
<dbReference type="GO" id="GO:0015888">
    <property type="term" value="P:thiamine transport"/>
    <property type="evidence" value="ECO:0007669"/>
    <property type="project" value="TreeGrafter"/>
</dbReference>
<feature type="signal peptide" evidence="2">
    <location>
        <begin position="1"/>
        <end position="23"/>
    </location>
</feature>
<dbReference type="OrthoDB" id="305758at2"/>
<accession>A0A2A4HHF9</accession>
<reference evidence="4" key="1">
    <citation type="submission" date="2017-09" db="EMBL/GenBank/DDBJ databases">
        <authorList>
            <person name="Cho G.-S."/>
            <person name="Oguntoyinbo F.A."/>
            <person name="Cnockaert M."/>
            <person name="Kabisch J."/>
            <person name="Neve H."/>
            <person name="Bockelmann W."/>
            <person name="Wenning M."/>
            <person name="Franz C.M."/>
            <person name="Vandamme P."/>
        </authorList>
    </citation>
    <scope>NUCLEOTIDE SEQUENCE [LARGE SCALE GENOMIC DNA]</scope>
    <source>
        <strain evidence="4">MBT G8648</strain>
    </source>
</reference>
<dbReference type="GO" id="GO:0030288">
    <property type="term" value="C:outer membrane-bounded periplasmic space"/>
    <property type="evidence" value="ECO:0007669"/>
    <property type="project" value="TreeGrafter"/>
</dbReference>
<dbReference type="Pfam" id="PF13343">
    <property type="entry name" value="SBP_bac_6"/>
    <property type="match status" value="1"/>
</dbReference>
<evidence type="ECO:0000256" key="2">
    <source>
        <dbReference type="SAM" id="SignalP"/>
    </source>
</evidence>
<evidence type="ECO:0000313" key="4">
    <source>
        <dbReference type="Proteomes" id="UP000218677"/>
    </source>
</evidence>
<dbReference type="RefSeq" id="WP_096654060.1">
    <property type="nucleotide sequence ID" value="NZ_NWUX01000022.1"/>
</dbReference>
<dbReference type="Proteomes" id="UP000218677">
    <property type="component" value="Unassembled WGS sequence"/>
</dbReference>
<dbReference type="PANTHER" id="PTHR30006:SF2">
    <property type="entry name" value="ABC TRANSPORTER SUBSTRATE-BINDING PROTEIN"/>
    <property type="match status" value="1"/>
</dbReference>
<dbReference type="GO" id="GO:0030976">
    <property type="term" value="F:thiamine pyrophosphate binding"/>
    <property type="evidence" value="ECO:0007669"/>
    <property type="project" value="TreeGrafter"/>
</dbReference>
<dbReference type="CDD" id="cd13544">
    <property type="entry name" value="PBP2_Fbp_like_1"/>
    <property type="match status" value="1"/>
</dbReference>
<keyword evidence="1 2" id="KW-0732">Signal</keyword>
<keyword evidence="4" id="KW-1185">Reference proteome</keyword>
<dbReference type="InterPro" id="IPR026045">
    <property type="entry name" value="Ferric-bd"/>
</dbReference>